<organism evidence="1 2">
    <name type="scientific">Gigaspora margarita</name>
    <dbReference type="NCBI Taxonomy" id="4874"/>
    <lineage>
        <taxon>Eukaryota</taxon>
        <taxon>Fungi</taxon>
        <taxon>Fungi incertae sedis</taxon>
        <taxon>Mucoromycota</taxon>
        <taxon>Glomeromycotina</taxon>
        <taxon>Glomeromycetes</taxon>
        <taxon>Diversisporales</taxon>
        <taxon>Gigasporaceae</taxon>
        <taxon>Gigaspora</taxon>
    </lineage>
</organism>
<dbReference type="EMBL" id="WTPW01000083">
    <property type="protein sequence ID" value="KAF0550629.1"/>
    <property type="molecule type" value="Genomic_DNA"/>
</dbReference>
<protein>
    <submittedName>
        <fullName evidence="1">Uncharacterized protein</fullName>
    </submittedName>
</protein>
<proteinExistence type="predicted"/>
<dbReference type="AlphaFoldDB" id="A0A8H4ETC5"/>
<evidence type="ECO:0000313" key="1">
    <source>
        <dbReference type="EMBL" id="KAF0550629.1"/>
    </source>
</evidence>
<comment type="caution">
    <text evidence="1">The sequence shown here is derived from an EMBL/GenBank/DDBJ whole genome shotgun (WGS) entry which is preliminary data.</text>
</comment>
<gene>
    <name evidence="1" type="ORF">F8M41_024307</name>
</gene>
<name>A0A8H4ETC5_GIGMA</name>
<evidence type="ECO:0000313" key="2">
    <source>
        <dbReference type="Proteomes" id="UP000439903"/>
    </source>
</evidence>
<keyword evidence="2" id="KW-1185">Reference proteome</keyword>
<dbReference type="Proteomes" id="UP000439903">
    <property type="component" value="Unassembled WGS sequence"/>
</dbReference>
<reference evidence="1 2" key="1">
    <citation type="journal article" date="2019" name="Environ. Microbiol.">
        <title>At the nexus of three kingdoms: the genome of the mycorrhizal fungus Gigaspora margarita provides insights into plant, endobacterial and fungal interactions.</title>
        <authorList>
            <person name="Venice F."/>
            <person name="Ghignone S."/>
            <person name="Salvioli di Fossalunga A."/>
            <person name="Amselem J."/>
            <person name="Novero M."/>
            <person name="Xianan X."/>
            <person name="Sedzielewska Toro K."/>
            <person name="Morin E."/>
            <person name="Lipzen A."/>
            <person name="Grigoriev I.V."/>
            <person name="Henrissat B."/>
            <person name="Martin F.M."/>
            <person name="Bonfante P."/>
        </authorList>
    </citation>
    <scope>NUCLEOTIDE SEQUENCE [LARGE SCALE GENOMIC DNA]</scope>
    <source>
        <strain evidence="1 2">BEG34</strain>
    </source>
</reference>
<sequence length="89" mass="9881">MSGVDGLYQQNVGRFTYPSESNREVTLDIKSANETSNDKDGMKCNCEMKITRVCEVNANMCGNTDDVDSARGMISKTKDDGMTKVGYYF</sequence>
<accession>A0A8H4ETC5</accession>